<feature type="domain" description="HTH rpiR-type" evidence="5">
    <location>
        <begin position="1"/>
        <end position="75"/>
    </location>
</feature>
<keyword evidence="3" id="KW-0324">Glycolysis</keyword>
<dbReference type="GO" id="GO:0097367">
    <property type="term" value="F:carbohydrate derivative binding"/>
    <property type="evidence" value="ECO:0007669"/>
    <property type="project" value="InterPro"/>
</dbReference>
<proteinExistence type="predicted"/>
<dbReference type="PANTHER" id="PTHR30514">
    <property type="entry name" value="GLUCOKINASE"/>
    <property type="match status" value="1"/>
</dbReference>
<dbReference type="PROSITE" id="PS51464">
    <property type="entry name" value="SIS"/>
    <property type="match status" value="1"/>
</dbReference>
<sequence>MLERIKTVIDSLSKSERKVAELVLAQPNLVANAPIAQIADLADVSQPTVIRFCRSLNCSGLQDFKLRLTRSLVSGVPYVHSMVSADDSAHDLAKKLFDNNISHLLRCRNELDTEALEKAIRVLANTHKIEVWGQGQSGAVAIDAQNKFFRLGVPTVAYTDPHMHGMSASMLKPGDAVVAVSNSGRTLDLIRSVEIARDAGADVIGITHSKSPLAKRCSICLYADTMEDPDLYTPMITRIVHLVIIDVLAVGVALKRGPELIDQLEKMKRNLKEKRVRGHES</sequence>
<keyword evidence="1" id="KW-0805">Transcription regulation</keyword>
<dbReference type="GO" id="GO:0006096">
    <property type="term" value="P:glycolytic process"/>
    <property type="evidence" value="ECO:0007669"/>
    <property type="project" value="UniProtKB-KW"/>
</dbReference>
<evidence type="ECO:0000313" key="7">
    <source>
        <dbReference type="EMBL" id="TJZ65162.1"/>
    </source>
</evidence>
<evidence type="ECO:0000313" key="8">
    <source>
        <dbReference type="Proteomes" id="UP000310016"/>
    </source>
</evidence>
<dbReference type="Gene3D" id="3.40.50.10490">
    <property type="entry name" value="Glucose-6-phosphate isomerase like protein, domain 1"/>
    <property type="match status" value="1"/>
</dbReference>
<dbReference type="InterPro" id="IPR000281">
    <property type="entry name" value="HTH_RpiR"/>
</dbReference>
<dbReference type="SUPFAM" id="SSF53697">
    <property type="entry name" value="SIS domain"/>
    <property type="match status" value="1"/>
</dbReference>
<dbReference type="InterPro" id="IPR035472">
    <property type="entry name" value="RpiR-like_SIS"/>
</dbReference>
<name>A0A4U0PDT6_9NEIS</name>
<dbReference type="GO" id="GO:0003700">
    <property type="term" value="F:DNA-binding transcription factor activity"/>
    <property type="evidence" value="ECO:0007669"/>
    <property type="project" value="InterPro"/>
</dbReference>
<dbReference type="InterPro" id="IPR047640">
    <property type="entry name" value="RpiR-like"/>
</dbReference>
<keyword evidence="4" id="KW-0804">Transcription</keyword>
<dbReference type="PROSITE" id="PS51071">
    <property type="entry name" value="HTH_RPIR"/>
    <property type="match status" value="1"/>
</dbReference>
<evidence type="ECO:0000256" key="3">
    <source>
        <dbReference type="ARBA" id="ARBA00023152"/>
    </source>
</evidence>
<dbReference type="InterPro" id="IPR046348">
    <property type="entry name" value="SIS_dom_sf"/>
</dbReference>
<organism evidence="7 8">
    <name type="scientific">Chitiniphilus eburneus</name>
    <dbReference type="NCBI Taxonomy" id="2571148"/>
    <lineage>
        <taxon>Bacteria</taxon>
        <taxon>Pseudomonadati</taxon>
        <taxon>Pseudomonadota</taxon>
        <taxon>Betaproteobacteria</taxon>
        <taxon>Neisseriales</taxon>
        <taxon>Chitinibacteraceae</taxon>
        <taxon>Chitiniphilus</taxon>
    </lineage>
</organism>
<dbReference type="AlphaFoldDB" id="A0A4U0PDT6"/>
<dbReference type="Pfam" id="PF01418">
    <property type="entry name" value="HTH_6"/>
    <property type="match status" value="1"/>
</dbReference>
<dbReference type="InterPro" id="IPR036388">
    <property type="entry name" value="WH-like_DNA-bd_sf"/>
</dbReference>
<protein>
    <submittedName>
        <fullName evidence="7">Transcriptional regulator HexR</fullName>
    </submittedName>
</protein>
<dbReference type="Proteomes" id="UP000310016">
    <property type="component" value="Unassembled WGS sequence"/>
</dbReference>
<evidence type="ECO:0000256" key="2">
    <source>
        <dbReference type="ARBA" id="ARBA00023125"/>
    </source>
</evidence>
<dbReference type="EMBL" id="SUMF01000040">
    <property type="protein sequence ID" value="TJZ65162.1"/>
    <property type="molecule type" value="Genomic_DNA"/>
</dbReference>
<evidence type="ECO:0000256" key="1">
    <source>
        <dbReference type="ARBA" id="ARBA00023015"/>
    </source>
</evidence>
<dbReference type="OrthoDB" id="257751at2"/>
<accession>A0A4U0PDT6</accession>
<evidence type="ECO:0000259" key="5">
    <source>
        <dbReference type="PROSITE" id="PS51071"/>
    </source>
</evidence>
<comment type="caution">
    <text evidence="7">The sequence shown here is derived from an EMBL/GenBank/DDBJ whole genome shotgun (WGS) entry which is preliminary data.</text>
</comment>
<dbReference type="InterPro" id="IPR009057">
    <property type="entry name" value="Homeodomain-like_sf"/>
</dbReference>
<dbReference type="Pfam" id="PF01380">
    <property type="entry name" value="SIS"/>
    <property type="match status" value="1"/>
</dbReference>
<dbReference type="SUPFAM" id="SSF46689">
    <property type="entry name" value="Homeodomain-like"/>
    <property type="match status" value="1"/>
</dbReference>
<evidence type="ECO:0000259" key="6">
    <source>
        <dbReference type="PROSITE" id="PS51464"/>
    </source>
</evidence>
<dbReference type="NCBIfam" id="NF008451">
    <property type="entry name" value="PRK11302.1"/>
    <property type="match status" value="1"/>
</dbReference>
<dbReference type="GO" id="GO:0003677">
    <property type="term" value="F:DNA binding"/>
    <property type="evidence" value="ECO:0007669"/>
    <property type="project" value="UniProtKB-KW"/>
</dbReference>
<dbReference type="RefSeq" id="WP_136774921.1">
    <property type="nucleotide sequence ID" value="NZ_CP156074.1"/>
</dbReference>
<keyword evidence="8" id="KW-1185">Reference proteome</keyword>
<dbReference type="PANTHER" id="PTHR30514:SF1">
    <property type="entry name" value="HTH-TYPE TRANSCRIPTIONAL REGULATOR HEXR-RELATED"/>
    <property type="match status" value="1"/>
</dbReference>
<dbReference type="CDD" id="cd05013">
    <property type="entry name" value="SIS_RpiR"/>
    <property type="match status" value="1"/>
</dbReference>
<dbReference type="InterPro" id="IPR001347">
    <property type="entry name" value="SIS_dom"/>
</dbReference>
<evidence type="ECO:0000256" key="4">
    <source>
        <dbReference type="ARBA" id="ARBA00023163"/>
    </source>
</evidence>
<gene>
    <name evidence="7" type="primary">hexR</name>
    <name evidence="7" type="ORF">FAZ21_18530</name>
</gene>
<feature type="domain" description="SIS" evidence="6">
    <location>
        <begin position="119"/>
        <end position="258"/>
    </location>
</feature>
<reference evidence="7 8" key="1">
    <citation type="submission" date="2019-04" db="EMBL/GenBank/DDBJ databases">
        <title>Chitiniphilus eburnea sp. nov., a novel chitinolytic bacterium isolated from aquaculture sludge.</title>
        <authorList>
            <person name="Sheng M."/>
        </authorList>
    </citation>
    <scope>NUCLEOTIDE SEQUENCE [LARGE SCALE GENOMIC DNA]</scope>
    <source>
        <strain evidence="7 8">HX-2-15</strain>
    </source>
</reference>
<dbReference type="Gene3D" id="1.10.10.10">
    <property type="entry name" value="Winged helix-like DNA-binding domain superfamily/Winged helix DNA-binding domain"/>
    <property type="match status" value="1"/>
</dbReference>
<keyword evidence="2" id="KW-0238">DNA-binding</keyword>